<dbReference type="Proteomes" id="UP000077315">
    <property type="component" value="Unassembled WGS sequence"/>
</dbReference>
<sequence>MAAYINIWLPDLRSPPVNGQLSLKQCEVSECLVCGTFLRCDHVRFISNCSIRSGS</sequence>
<dbReference type="AlphaFoldDB" id="A0A162Q7E3"/>
<dbReference type="GeneID" id="28994445"/>
<keyword evidence="2" id="KW-1185">Reference proteome</keyword>
<gene>
    <name evidence="1" type="ORF">PHYBLDRAFT_156967</name>
</gene>
<dbReference type="VEuPathDB" id="FungiDB:PHYBLDRAFT_156967"/>
<evidence type="ECO:0000313" key="1">
    <source>
        <dbReference type="EMBL" id="OAD80736.1"/>
    </source>
</evidence>
<accession>A0A162Q7E3</accession>
<name>A0A162Q7E3_PHYB8</name>
<reference evidence="2" key="1">
    <citation type="submission" date="2015-06" db="EMBL/GenBank/DDBJ databases">
        <title>Expansion of signal transduction pathways in fungi by whole-genome duplication.</title>
        <authorList>
            <consortium name="DOE Joint Genome Institute"/>
            <person name="Corrochano L.M."/>
            <person name="Kuo A."/>
            <person name="Marcet-Houben M."/>
            <person name="Polaino S."/>
            <person name="Salamov A."/>
            <person name="Villalobos J.M."/>
            <person name="Alvarez M.I."/>
            <person name="Avalos J."/>
            <person name="Benito E.P."/>
            <person name="Benoit I."/>
            <person name="Burger G."/>
            <person name="Camino L.P."/>
            <person name="Canovas D."/>
            <person name="Cerda-Olmedo E."/>
            <person name="Cheng J.-F."/>
            <person name="Dominguez A."/>
            <person name="Elias M."/>
            <person name="Eslava A.P."/>
            <person name="Glaser F."/>
            <person name="Grimwood J."/>
            <person name="Gutierrez G."/>
            <person name="Heitman J."/>
            <person name="Henrissat B."/>
            <person name="Iturriaga E.A."/>
            <person name="Lang B.F."/>
            <person name="Lavin J.L."/>
            <person name="Lee S."/>
            <person name="Li W."/>
            <person name="Lindquist E."/>
            <person name="Lopez-Garcia S."/>
            <person name="Luque E.M."/>
            <person name="Marcos A.T."/>
            <person name="Martin J."/>
            <person name="McCluskey K."/>
            <person name="Medina H.R."/>
            <person name="Miralles-Duran A."/>
            <person name="Miyazaki A."/>
            <person name="Munoz-Torres E."/>
            <person name="Oguiza J.A."/>
            <person name="Ohm R."/>
            <person name="Olmedo M."/>
            <person name="Orejas M."/>
            <person name="Ortiz-Castellanos L."/>
            <person name="Pisabarro A.G."/>
            <person name="Rodriguez-Romero J."/>
            <person name="Ruiz-Herrera J."/>
            <person name="Ruiz-Vazquez R."/>
            <person name="Sanz C."/>
            <person name="Schackwitz W."/>
            <person name="Schmutz J."/>
            <person name="Shahriari M."/>
            <person name="Shelest E."/>
            <person name="Silva-Franco F."/>
            <person name="Soanes D."/>
            <person name="Syed K."/>
            <person name="Tagua V.G."/>
            <person name="Talbot N.J."/>
            <person name="Thon M."/>
            <person name="De vries R.P."/>
            <person name="Wiebenga A."/>
            <person name="Yadav J.S."/>
            <person name="Braun E.L."/>
            <person name="Baker S."/>
            <person name="Garre V."/>
            <person name="Horwitz B."/>
            <person name="Torres-Martinez S."/>
            <person name="Idnurm A."/>
            <person name="Herrera-Estrella A."/>
            <person name="Gabaldon T."/>
            <person name="Grigoriev I.V."/>
        </authorList>
    </citation>
    <scope>NUCLEOTIDE SEQUENCE [LARGE SCALE GENOMIC DNA]</scope>
    <source>
        <strain evidence="2">NRRL 1555(-)</strain>
    </source>
</reference>
<proteinExistence type="predicted"/>
<protein>
    <submittedName>
        <fullName evidence="1">Uncharacterized protein</fullName>
    </submittedName>
</protein>
<organism evidence="1 2">
    <name type="scientific">Phycomyces blakesleeanus (strain ATCC 8743b / DSM 1359 / FGSC 10004 / NBRC 33097 / NRRL 1555)</name>
    <dbReference type="NCBI Taxonomy" id="763407"/>
    <lineage>
        <taxon>Eukaryota</taxon>
        <taxon>Fungi</taxon>
        <taxon>Fungi incertae sedis</taxon>
        <taxon>Mucoromycota</taxon>
        <taxon>Mucoromycotina</taxon>
        <taxon>Mucoromycetes</taxon>
        <taxon>Mucorales</taxon>
        <taxon>Phycomycetaceae</taxon>
        <taxon>Phycomyces</taxon>
    </lineage>
</organism>
<evidence type="ECO:0000313" key="2">
    <source>
        <dbReference type="Proteomes" id="UP000077315"/>
    </source>
</evidence>
<dbReference type="RefSeq" id="XP_018298776.1">
    <property type="nucleotide sequence ID" value="XM_018433539.1"/>
</dbReference>
<dbReference type="InParanoid" id="A0A162Q7E3"/>
<dbReference type="EMBL" id="KV440971">
    <property type="protein sequence ID" value="OAD80736.1"/>
    <property type="molecule type" value="Genomic_DNA"/>
</dbReference>